<gene>
    <name evidence="1" type="ORF">QYT958_LOCUS10599</name>
</gene>
<dbReference type="PANTHER" id="PTHR33053:SF9">
    <property type="entry name" value="AGAP000105-PA"/>
    <property type="match status" value="1"/>
</dbReference>
<accession>A0A821B675</accession>
<sequence length="910" mass="105781">MYPYLSIAMEQAQKRLKHRQQQTNIRRRRRHHTTQIEICPATTDDAAMINCDEQDQTELSNLKETIDQPITDPYEILDFDTDFDVGTFIENMSEAEPEVNIDCEFSTDDQYEPLTLDDLFPPNNNENNNFLHPYTNIKTNDFCRQLAKVFRDANISNVHCIRILKLISSILPQPHQSPTTLKALYSSMNVEQLFNKRSVCTECSTNLSNNDRSCNNCKSINKKSIASIYDVNQMVVFARTLDRLSVDIENSRRDIIDNNLSGGSNKNNDTMFNQVYKELKDNYGLSSFVSLLLHLDGISLCIPTRSGINYKILIYGITGDCPAIKLAIKHVNHQGYWCCWFCYIRGVHIHHKRQYYFKKELALRSAAEYALYSHEAEETKTNIYGHLGVSPLSVIIDVPLPRCLVIDYMHVSLLRHTRTVIQYIYGNFLKPKQREELDELFRNQPFPHFFNRKMRPVKEFSYCKATELRNMLLYGLLPLIRLFLPIECAAHLALYVTAMRLFHGPRTIGNDTETVANELMAMYYKHHTLFYENIQNFVLHLHSNFMDQYRLHGSLSNLGTFGQESLIGHFANNRNGTRNLGQLIINNYNVDFTIVNQLHHHLSDVPVKSNGLFDSHDALINNFLLKTHNDLCFCDNANQCIRIYCRHRIDAMIYHSLIYHRRGSSKIYFVQYSKDNDKNLFGAIELFFTCNKKNYALIHNHSSKHLFTDYFLSSKYHSILLKPLNMYFYVLNLTSTCRDYPYIYIRASRPVSYLILSFYTYYIQMTSRRQMLPRQVFTPTQGTPPPSHYLLFFEDTNSYQIVARSSLKKINGDVVFIMIRNKLVKTKSAYHGSLEECNSEYLRLTRVSQNESFNDDDGHSITDPITLDLDDSIMQNSMHPRTGPLHSLLSIEPRKRNLTSIASPEKTSDE</sequence>
<comment type="caution">
    <text evidence="1">The sequence shown here is derived from an EMBL/GenBank/DDBJ whole genome shotgun (WGS) entry which is preliminary data.</text>
</comment>
<dbReference type="PANTHER" id="PTHR33053">
    <property type="entry name" value="PROTEIN, PUTATIVE-RELATED"/>
    <property type="match status" value="1"/>
</dbReference>
<name>A0A821B675_9BILA</name>
<dbReference type="Proteomes" id="UP000663848">
    <property type="component" value="Unassembled WGS sequence"/>
</dbReference>
<organism evidence="1 2">
    <name type="scientific">Rotaria socialis</name>
    <dbReference type="NCBI Taxonomy" id="392032"/>
    <lineage>
        <taxon>Eukaryota</taxon>
        <taxon>Metazoa</taxon>
        <taxon>Spiralia</taxon>
        <taxon>Gnathifera</taxon>
        <taxon>Rotifera</taxon>
        <taxon>Eurotatoria</taxon>
        <taxon>Bdelloidea</taxon>
        <taxon>Philodinida</taxon>
        <taxon>Philodinidae</taxon>
        <taxon>Rotaria</taxon>
    </lineage>
</organism>
<proteinExistence type="predicted"/>
<feature type="non-terminal residue" evidence="1">
    <location>
        <position position="1"/>
    </location>
</feature>
<reference evidence="1" key="1">
    <citation type="submission" date="2021-02" db="EMBL/GenBank/DDBJ databases">
        <authorList>
            <person name="Nowell W R."/>
        </authorList>
    </citation>
    <scope>NUCLEOTIDE SEQUENCE</scope>
</reference>
<dbReference type="AlphaFoldDB" id="A0A821B675"/>
<evidence type="ECO:0000313" key="1">
    <source>
        <dbReference type="EMBL" id="CAF4586329.1"/>
    </source>
</evidence>
<evidence type="ECO:0000313" key="2">
    <source>
        <dbReference type="Proteomes" id="UP000663848"/>
    </source>
</evidence>
<protein>
    <submittedName>
        <fullName evidence="1">Uncharacterized protein</fullName>
    </submittedName>
</protein>
<dbReference type="EMBL" id="CAJOBR010001191">
    <property type="protein sequence ID" value="CAF4586329.1"/>
    <property type="molecule type" value="Genomic_DNA"/>
</dbReference>